<sequence length="137" mass="14302">MDGPMDTDAASVLTEMVFPGLANHYGTLFGGQALNLMGKAAFIAASRRAGCDVVMVAADRVVFRRPIPVGHLLELTARVVRIGRSSMTVAVSGQSRPPKGGPNSHAMDGVFEMVAVDADGRPKPVFAQPGAAVARKN</sequence>
<dbReference type="Gene3D" id="3.10.129.10">
    <property type="entry name" value="Hotdog Thioesterase"/>
    <property type="match status" value="1"/>
</dbReference>
<dbReference type="EMBL" id="VITN01000002">
    <property type="protein sequence ID" value="TWB23433.1"/>
    <property type="molecule type" value="Genomic_DNA"/>
</dbReference>
<evidence type="ECO:0000256" key="3">
    <source>
        <dbReference type="PROSITE-ProRule" id="PRU01106"/>
    </source>
</evidence>
<dbReference type="Proteomes" id="UP000319859">
    <property type="component" value="Unassembled WGS sequence"/>
</dbReference>
<evidence type="ECO:0000256" key="2">
    <source>
        <dbReference type="ARBA" id="ARBA00022801"/>
    </source>
</evidence>
<dbReference type="GO" id="GO:0009062">
    <property type="term" value="P:fatty acid catabolic process"/>
    <property type="evidence" value="ECO:0007669"/>
    <property type="project" value="TreeGrafter"/>
</dbReference>
<dbReference type="PANTHER" id="PTHR11049">
    <property type="entry name" value="ACYL COENZYME A THIOESTER HYDROLASE"/>
    <property type="match status" value="1"/>
</dbReference>
<evidence type="ECO:0000313" key="5">
    <source>
        <dbReference type="EMBL" id="TWB23433.1"/>
    </source>
</evidence>
<dbReference type="CDD" id="cd03442">
    <property type="entry name" value="BFIT_BACH"/>
    <property type="match status" value="1"/>
</dbReference>
<comment type="caution">
    <text evidence="5">The sequence shown here is derived from an EMBL/GenBank/DDBJ whole genome shotgun (WGS) entry which is preliminary data.</text>
</comment>
<evidence type="ECO:0000259" key="4">
    <source>
        <dbReference type="PROSITE" id="PS51770"/>
    </source>
</evidence>
<dbReference type="AlphaFoldDB" id="A0A560FP84"/>
<accession>A0A560FP84</accession>
<evidence type="ECO:0000313" key="6">
    <source>
        <dbReference type="Proteomes" id="UP000319859"/>
    </source>
</evidence>
<feature type="domain" description="HotDog ACOT-type" evidence="4">
    <location>
        <begin position="7"/>
        <end position="119"/>
    </location>
</feature>
<gene>
    <name evidence="5" type="ORF">FBZ89_102188</name>
</gene>
<evidence type="ECO:0000256" key="1">
    <source>
        <dbReference type="ARBA" id="ARBA00010458"/>
    </source>
</evidence>
<dbReference type="Pfam" id="PF03061">
    <property type="entry name" value="4HBT"/>
    <property type="match status" value="1"/>
</dbReference>
<name>A0A560FP84_9PROT</name>
<dbReference type="GO" id="GO:0005829">
    <property type="term" value="C:cytosol"/>
    <property type="evidence" value="ECO:0007669"/>
    <property type="project" value="TreeGrafter"/>
</dbReference>
<dbReference type="InterPro" id="IPR029069">
    <property type="entry name" value="HotDog_dom_sf"/>
</dbReference>
<proteinExistence type="inferred from homology"/>
<dbReference type="GO" id="GO:0052816">
    <property type="term" value="F:long-chain fatty acyl-CoA hydrolase activity"/>
    <property type="evidence" value="ECO:0007669"/>
    <property type="project" value="TreeGrafter"/>
</dbReference>
<dbReference type="InterPro" id="IPR006683">
    <property type="entry name" value="Thioestr_dom"/>
</dbReference>
<organism evidence="5 6">
    <name type="scientific">Nitrospirillum amazonense</name>
    <dbReference type="NCBI Taxonomy" id="28077"/>
    <lineage>
        <taxon>Bacteria</taxon>
        <taxon>Pseudomonadati</taxon>
        <taxon>Pseudomonadota</taxon>
        <taxon>Alphaproteobacteria</taxon>
        <taxon>Rhodospirillales</taxon>
        <taxon>Azospirillaceae</taxon>
        <taxon>Nitrospirillum</taxon>
    </lineage>
</organism>
<dbReference type="PROSITE" id="PS51770">
    <property type="entry name" value="HOTDOG_ACOT"/>
    <property type="match status" value="1"/>
</dbReference>
<dbReference type="GO" id="GO:0006637">
    <property type="term" value="P:acyl-CoA metabolic process"/>
    <property type="evidence" value="ECO:0007669"/>
    <property type="project" value="TreeGrafter"/>
</dbReference>
<keyword evidence="2 3" id="KW-0378">Hydrolase</keyword>
<protein>
    <submittedName>
        <fullName evidence="5">Acyl-CoA hydrolase</fullName>
    </submittedName>
</protein>
<dbReference type="InterPro" id="IPR040170">
    <property type="entry name" value="Cytosol_ACT"/>
</dbReference>
<dbReference type="SUPFAM" id="SSF54637">
    <property type="entry name" value="Thioesterase/thiol ester dehydrase-isomerase"/>
    <property type="match status" value="1"/>
</dbReference>
<reference evidence="5 6" key="1">
    <citation type="submission" date="2019-06" db="EMBL/GenBank/DDBJ databases">
        <title>Genomic Encyclopedia of Type Strains, Phase IV (KMG-V): Genome sequencing to study the core and pangenomes of soil and plant-associated prokaryotes.</title>
        <authorList>
            <person name="Whitman W."/>
        </authorList>
    </citation>
    <scope>NUCLEOTIDE SEQUENCE [LARGE SCALE GENOMIC DNA]</scope>
    <source>
        <strain evidence="5 6">BR 11880</strain>
    </source>
</reference>
<dbReference type="InterPro" id="IPR033120">
    <property type="entry name" value="HOTDOG_ACOT"/>
</dbReference>
<comment type="similarity">
    <text evidence="1">Belongs to the acyl coenzyme A hydrolase family.</text>
</comment>
<dbReference type="PANTHER" id="PTHR11049:SF24">
    <property type="entry name" value="CYTOSOLIC ACYL COENZYME A THIOESTER HYDROLASE"/>
    <property type="match status" value="1"/>
</dbReference>